<dbReference type="SMR" id="A0A1I7SLF8"/>
<evidence type="ECO:0000313" key="10">
    <source>
        <dbReference type="Proteomes" id="UP000095284"/>
    </source>
</evidence>
<keyword evidence="4 6" id="KW-1133">Transmembrane helix</keyword>
<keyword evidence="5 6" id="KW-0472">Membrane</keyword>
<dbReference type="PANTHER" id="PTHR23506:SF23">
    <property type="entry name" value="GH10249P"/>
    <property type="match status" value="1"/>
</dbReference>
<dbReference type="OrthoDB" id="5086884at2759"/>
<keyword evidence="11" id="KW-1185">Reference proteome</keyword>
<organism evidence="10 12">
    <name type="scientific">Bursaphelenchus xylophilus</name>
    <name type="common">Pinewood nematode worm</name>
    <name type="synonym">Aphelenchoides xylophilus</name>
    <dbReference type="NCBI Taxonomy" id="6326"/>
    <lineage>
        <taxon>Eukaryota</taxon>
        <taxon>Metazoa</taxon>
        <taxon>Ecdysozoa</taxon>
        <taxon>Nematoda</taxon>
        <taxon>Chromadorea</taxon>
        <taxon>Rhabditida</taxon>
        <taxon>Tylenchina</taxon>
        <taxon>Tylenchomorpha</taxon>
        <taxon>Aphelenchoidea</taxon>
        <taxon>Aphelenchoididae</taxon>
        <taxon>Bursaphelenchus</taxon>
    </lineage>
</organism>
<name>A0A1I7SLF8_BURXY</name>
<feature type="transmembrane region" description="Helical" evidence="6">
    <location>
        <begin position="154"/>
        <end position="172"/>
    </location>
</feature>
<dbReference type="Proteomes" id="UP000582659">
    <property type="component" value="Unassembled WGS sequence"/>
</dbReference>
<evidence type="ECO:0000256" key="5">
    <source>
        <dbReference type="ARBA" id="ARBA00023136"/>
    </source>
</evidence>
<dbReference type="EMBL" id="CAJFCV020000006">
    <property type="protein sequence ID" value="CAG9129565.1"/>
    <property type="molecule type" value="Genomic_DNA"/>
</dbReference>
<gene>
    <name evidence="9" type="ORF">BXYJ_LOCUS14115</name>
</gene>
<dbReference type="GO" id="GO:0043195">
    <property type="term" value="C:terminal bouton"/>
    <property type="evidence" value="ECO:0007669"/>
    <property type="project" value="TreeGrafter"/>
</dbReference>
<evidence type="ECO:0000256" key="1">
    <source>
        <dbReference type="ARBA" id="ARBA00004141"/>
    </source>
</evidence>
<dbReference type="GO" id="GO:0030672">
    <property type="term" value="C:synaptic vesicle membrane"/>
    <property type="evidence" value="ECO:0007669"/>
    <property type="project" value="TreeGrafter"/>
</dbReference>
<feature type="signal peptide" evidence="7">
    <location>
        <begin position="1"/>
        <end position="18"/>
    </location>
</feature>
<dbReference type="InterPro" id="IPR020846">
    <property type="entry name" value="MFS_dom"/>
</dbReference>
<dbReference type="SUPFAM" id="SSF103473">
    <property type="entry name" value="MFS general substrate transporter"/>
    <property type="match status" value="1"/>
</dbReference>
<dbReference type="Gene3D" id="1.20.1250.20">
    <property type="entry name" value="MFS general substrate transporter like domains"/>
    <property type="match status" value="1"/>
</dbReference>
<dbReference type="InterPro" id="IPR011701">
    <property type="entry name" value="MFS"/>
</dbReference>
<dbReference type="GO" id="GO:0005335">
    <property type="term" value="F:serotonin:sodium:chloride symporter activity"/>
    <property type="evidence" value="ECO:0007669"/>
    <property type="project" value="TreeGrafter"/>
</dbReference>
<evidence type="ECO:0000256" key="7">
    <source>
        <dbReference type="SAM" id="SignalP"/>
    </source>
</evidence>
<dbReference type="EMBL" id="CAJFDI010000006">
    <property type="protein sequence ID" value="CAD5234024.1"/>
    <property type="molecule type" value="Genomic_DNA"/>
</dbReference>
<evidence type="ECO:0000259" key="8">
    <source>
        <dbReference type="PROSITE" id="PS50850"/>
    </source>
</evidence>
<evidence type="ECO:0000256" key="3">
    <source>
        <dbReference type="ARBA" id="ARBA00022692"/>
    </source>
</evidence>
<evidence type="ECO:0000313" key="9">
    <source>
        <dbReference type="EMBL" id="CAD5234024.1"/>
    </source>
</evidence>
<dbReference type="eggNOG" id="KOG3764">
    <property type="taxonomic scope" value="Eukaryota"/>
</dbReference>
<keyword evidence="2" id="KW-0813">Transport</keyword>
<dbReference type="Proteomes" id="UP000659654">
    <property type="component" value="Unassembled WGS sequence"/>
</dbReference>
<dbReference type="WBParaSite" id="BXY_1389100.1">
    <property type="protein sequence ID" value="BXY_1389100.1"/>
    <property type="gene ID" value="BXY_1389100"/>
</dbReference>
<sequence length="202" mass="21766">MAMLVDCLLFTIVVPILPDYLIRIKESNDTSYLDASYHRQEISNFTELEHEESYHEAFVSNSIPVAMLLGSKAVVQIPVGLMVSQITYRIGYSIPLFIGFIIIIVSSLMFAFSTSYWTLLLARSLNGVGSGFSSVSGLGLLAETFPDNIARGKAIALCFGGIAIGITAGPTIGGFLYGIGGIILPFALLAGFSLIEVEQSER</sequence>
<evidence type="ECO:0000256" key="6">
    <source>
        <dbReference type="SAM" id="Phobius"/>
    </source>
</evidence>
<evidence type="ECO:0000313" key="12">
    <source>
        <dbReference type="WBParaSite" id="BXY_1389100.1"/>
    </source>
</evidence>
<proteinExistence type="predicted"/>
<keyword evidence="7" id="KW-0732">Signal</keyword>
<feature type="transmembrane region" description="Helical" evidence="6">
    <location>
        <begin position="90"/>
        <end position="112"/>
    </location>
</feature>
<accession>A0A1I7SLF8</accession>
<dbReference type="AlphaFoldDB" id="A0A1I7SLF8"/>
<protein>
    <submittedName>
        <fullName evidence="9">(pine wood nematode) hypothetical protein</fullName>
    </submittedName>
    <submittedName>
        <fullName evidence="12">MFS domain-containing protein</fullName>
    </submittedName>
</protein>
<evidence type="ECO:0000256" key="2">
    <source>
        <dbReference type="ARBA" id="ARBA00022448"/>
    </source>
</evidence>
<feature type="transmembrane region" description="Helical" evidence="6">
    <location>
        <begin position="178"/>
        <end position="197"/>
    </location>
</feature>
<dbReference type="InterPro" id="IPR036259">
    <property type="entry name" value="MFS_trans_sf"/>
</dbReference>
<feature type="domain" description="Major facilitator superfamily (MFS) profile" evidence="8">
    <location>
        <begin position="1"/>
        <end position="202"/>
    </location>
</feature>
<dbReference type="PANTHER" id="PTHR23506">
    <property type="entry name" value="GH10249P"/>
    <property type="match status" value="1"/>
</dbReference>
<evidence type="ECO:0000256" key="4">
    <source>
        <dbReference type="ARBA" id="ARBA00022989"/>
    </source>
</evidence>
<keyword evidence="3 6" id="KW-0812">Transmembrane</keyword>
<dbReference type="Pfam" id="PF07690">
    <property type="entry name" value="MFS_1"/>
    <property type="match status" value="1"/>
</dbReference>
<reference evidence="9" key="2">
    <citation type="submission" date="2020-09" db="EMBL/GenBank/DDBJ databases">
        <authorList>
            <person name="Kikuchi T."/>
        </authorList>
    </citation>
    <scope>NUCLEOTIDE SEQUENCE</scope>
    <source>
        <strain evidence="9">Ka4C1</strain>
    </source>
</reference>
<dbReference type="PROSITE" id="PS50850">
    <property type="entry name" value="MFS"/>
    <property type="match status" value="1"/>
</dbReference>
<dbReference type="InterPro" id="IPR050930">
    <property type="entry name" value="MFS_Vesicular_Transporter"/>
</dbReference>
<comment type="subcellular location">
    <subcellularLocation>
        <location evidence="1">Membrane</location>
        <topology evidence="1">Multi-pass membrane protein</topology>
    </subcellularLocation>
</comment>
<feature type="chain" id="PRO_5035360148" evidence="7">
    <location>
        <begin position="19"/>
        <end position="202"/>
    </location>
</feature>
<feature type="transmembrane region" description="Helical" evidence="6">
    <location>
        <begin position="124"/>
        <end position="142"/>
    </location>
</feature>
<evidence type="ECO:0000313" key="11">
    <source>
        <dbReference type="Proteomes" id="UP000659654"/>
    </source>
</evidence>
<dbReference type="GO" id="GO:0015842">
    <property type="term" value="P:aminergic neurotransmitter loading into synaptic vesicle"/>
    <property type="evidence" value="ECO:0007669"/>
    <property type="project" value="TreeGrafter"/>
</dbReference>
<dbReference type="Proteomes" id="UP000095284">
    <property type="component" value="Unplaced"/>
</dbReference>
<reference evidence="12" key="1">
    <citation type="submission" date="2016-11" db="UniProtKB">
        <authorList>
            <consortium name="WormBaseParasite"/>
        </authorList>
    </citation>
    <scope>IDENTIFICATION</scope>
</reference>